<sequence>MPHPTADQLTDAALPGVPTDPEVAAHLTTCARCTAEVDGLRRTVGRARDAMALDAAPPPRPEVWEGVLARLGPDAPDAPDVPDAGAVREPVGAAQSWPAAGGRRPGSRGRRLVGAGVAALVAAAAVVAAVVVTTPPDRPAPPAPVAVALVAARPGVTAEVVDGPDTMHVDVVLAQPVPPGTDLEVWDMSASTPRSLGTLRPLDGRVHWTGDLPRPPEGGMPPLDVSLEPVGSDPGHSGVSLAHTA</sequence>
<keyword evidence="4" id="KW-0472">Membrane</keyword>
<name>A0ABT5SYS0_9PSEU</name>
<dbReference type="RefSeq" id="WP_274202537.1">
    <property type="nucleotide sequence ID" value="NZ_JAQZAO010000010.1"/>
</dbReference>
<comment type="caution">
    <text evidence="5">The sequence shown here is derived from an EMBL/GenBank/DDBJ whole genome shotgun (WGS) entry which is preliminary data.</text>
</comment>
<dbReference type="EMBL" id="JAQZAO010000010">
    <property type="protein sequence ID" value="MDD7968007.1"/>
    <property type="molecule type" value="Genomic_DNA"/>
</dbReference>
<feature type="region of interest" description="Disordered" evidence="3">
    <location>
        <begin position="206"/>
        <end position="245"/>
    </location>
</feature>
<reference evidence="5 6" key="1">
    <citation type="submission" date="2023-02" db="EMBL/GenBank/DDBJ databases">
        <title>Genome sequencing required for Actinomycetospora new species description.</title>
        <authorList>
            <person name="Saimee Y."/>
            <person name="Duangmal K."/>
        </authorList>
    </citation>
    <scope>NUCLEOTIDE SEQUENCE [LARGE SCALE GENOMIC DNA]</scope>
    <source>
        <strain evidence="5 6">DW7H6</strain>
    </source>
</reference>
<evidence type="ECO:0000256" key="1">
    <source>
        <dbReference type="ARBA" id="ARBA00023015"/>
    </source>
</evidence>
<feature type="transmembrane region" description="Helical" evidence="4">
    <location>
        <begin position="112"/>
        <end position="132"/>
    </location>
</feature>
<accession>A0ABT5SYS0</accession>
<keyword evidence="1" id="KW-0805">Transcription regulation</keyword>
<protein>
    <submittedName>
        <fullName evidence="5">Anti-sigma factor</fullName>
    </submittedName>
</protein>
<evidence type="ECO:0000313" key="5">
    <source>
        <dbReference type="EMBL" id="MDD7968007.1"/>
    </source>
</evidence>
<feature type="region of interest" description="Disordered" evidence="3">
    <location>
        <begin position="74"/>
        <end position="106"/>
    </location>
</feature>
<keyword evidence="6" id="KW-1185">Reference proteome</keyword>
<organism evidence="5 6">
    <name type="scientific">Actinomycetospora lemnae</name>
    <dbReference type="NCBI Taxonomy" id="3019891"/>
    <lineage>
        <taxon>Bacteria</taxon>
        <taxon>Bacillati</taxon>
        <taxon>Actinomycetota</taxon>
        <taxon>Actinomycetes</taxon>
        <taxon>Pseudonocardiales</taxon>
        <taxon>Pseudonocardiaceae</taxon>
        <taxon>Actinomycetospora</taxon>
    </lineage>
</organism>
<gene>
    <name evidence="5" type="ORF">PGB27_21905</name>
</gene>
<keyword evidence="4" id="KW-0812">Transmembrane</keyword>
<evidence type="ECO:0000256" key="3">
    <source>
        <dbReference type="SAM" id="MobiDB-lite"/>
    </source>
</evidence>
<evidence type="ECO:0000313" key="6">
    <source>
        <dbReference type="Proteomes" id="UP001300763"/>
    </source>
</evidence>
<keyword evidence="2" id="KW-0804">Transcription</keyword>
<evidence type="ECO:0000256" key="4">
    <source>
        <dbReference type="SAM" id="Phobius"/>
    </source>
</evidence>
<dbReference type="Gene3D" id="1.10.10.1320">
    <property type="entry name" value="Anti-sigma factor, zinc-finger domain"/>
    <property type="match status" value="1"/>
</dbReference>
<dbReference type="InterPro" id="IPR041916">
    <property type="entry name" value="Anti_sigma_zinc_sf"/>
</dbReference>
<keyword evidence="4" id="KW-1133">Transmembrane helix</keyword>
<proteinExistence type="predicted"/>
<evidence type="ECO:0000256" key="2">
    <source>
        <dbReference type="ARBA" id="ARBA00023163"/>
    </source>
</evidence>
<dbReference type="Proteomes" id="UP001300763">
    <property type="component" value="Unassembled WGS sequence"/>
</dbReference>